<evidence type="ECO:0000256" key="1">
    <source>
        <dbReference type="SAM" id="MobiDB-lite"/>
    </source>
</evidence>
<accession>B2FN48</accession>
<dbReference type="Proteomes" id="UP000008840">
    <property type="component" value="Chromosome"/>
</dbReference>
<dbReference type="EMBL" id="AM743169">
    <property type="protein sequence ID" value="CAQ46775.1"/>
    <property type="molecule type" value="Genomic_DNA"/>
</dbReference>
<feature type="region of interest" description="Disordered" evidence="1">
    <location>
        <begin position="1"/>
        <end position="78"/>
    </location>
</feature>
<gene>
    <name evidence="2" type="ordered locus">Smlt3342</name>
</gene>
<dbReference type="HOGENOM" id="CLU_197632_0_0_6"/>
<feature type="compositionally biased region" description="Basic and acidic residues" evidence="1">
    <location>
        <begin position="39"/>
        <end position="78"/>
    </location>
</feature>
<feature type="compositionally biased region" description="Basic and acidic residues" evidence="1">
    <location>
        <begin position="22"/>
        <end position="32"/>
    </location>
</feature>
<reference evidence="2 3" key="1">
    <citation type="journal article" date="2008" name="Genome Biol.">
        <title>The complete genome, comparative and functional analysis of Stenotrophomonas maltophilia reveals an organism heavily shielded by drug resistance determinants.</title>
        <authorList>
            <person name="Crossman L.C."/>
            <person name="Gould V.C."/>
            <person name="Dow J.M."/>
            <person name="Vernikos G.S."/>
            <person name="Okazaki A."/>
            <person name="Sebaihia M."/>
            <person name="Saunders D."/>
            <person name="Arrowsmith C."/>
            <person name="Carver T."/>
            <person name="Peters N."/>
            <person name="Adlem E."/>
            <person name="Kerhornou A."/>
            <person name="Lord A."/>
            <person name="Murphy L."/>
            <person name="Seeger K."/>
            <person name="Squares R."/>
            <person name="Rutter S."/>
            <person name="Quail M.A."/>
            <person name="Rajandream M.A."/>
            <person name="Harris D."/>
            <person name="Churcher C."/>
            <person name="Bentley S.D."/>
            <person name="Parkhill J."/>
            <person name="Thomson N.R."/>
            <person name="Avison M.B."/>
        </authorList>
    </citation>
    <scope>NUCLEOTIDE SEQUENCE [LARGE SCALE GENOMIC DNA]</scope>
    <source>
        <strain evidence="2 3">K279a</strain>
    </source>
</reference>
<name>B2FN48_STRMK</name>
<keyword evidence="3" id="KW-1185">Reference proteome</keyword>
<proteinExistence type="predicted"/>
<dbReference type="AlphaFoldDB" id="B2FN48"/>
<protein>
    <submittedName>
        <fullName evidence="2">Uncharacterized protein</fullName>
    </submittedName>
</protein>
<organism evidence="2 3">
    <name type="scientific">Stenotrophomonas maltophilia (strain K279a)</name>
    <dbReference type="NCBI Taxonomy" id="522373"/>
    <lineage>
        <taxon>Bacteria</taxon>
        <taxon>Pseudomonadati</taxon>
        <taxon>Pseudomonadota</taxon>
        <taxon>Gammaproteobacteria</taxon>
        <taxon>Lysobacterales</taxon>
        <taxon>Lysobacteraceae</taxon>
        <taxon>Stenotrophomonas</taxon>
        <taxon>Stenotrophomonas maltophilia group</taxon>
    </lineage>
</organism>
<sequence>MDYPPASSVVHSVGLPPTREFSMNERDKDQDPKQGVQESRQDRKQDDVAKQRPGQRDQQVRDAHSRGPQRKDGDQEPA</sequence>
<dbReference type="KEGG" id="sml:Smlt3342"/>
<dbReference type="EnsemblBacteria" id="CAQ46775">
    <property type="protein sequence ID" value="CAQ46775"/>
    <property type="gene ID" value="Smlt3342"/>
</dbReference>
<evidence type="ECO:0000313" key="3">
    <source>
        <dbReference type="Proteomes" id="UP000008840"/>
    </source>
</evidence>
<evidence type="ECO:0000313" key="2">
    <source>
        <dbReference type="EMBL" id="CAQ46775.1"/>
    </source>
</evidence>